<reference evidence="1" key="1">
    <citation type="submission" date="2021-01" db="EMBL/GenBank/DDBJ databases">
        <authorList>
            <consortium name="Genoscope - CEA"/>
            <person name="William W."/>
        </authorList>
    </citation>
    <scope>NUCLEOTIDE SEQUENCE</scope>
</reference>
<name>A0A8S1T1T4_PAROT</name>
<sequence length="69" mass="8327">MLIQHFFVLSPDFNQIIYIQNINSVLTRRQKSKDFVARDLHLAQIIDNLKLTYYKNQMILEILRSNYII</sequence>
<keyword evidence="2" id="KW-1185">Reference proteome</keyword>
<accession>A0A8S1T1T4</accession>
<evidence type="ECO:0000313" key="2">
    <source>
        <dbReference type="Proteomes" id="UP000683925"/>
    </source>
</evidence>
<evidence type="ECO:0000313" key="1">
    <source>
        <dbReference type="EMBL" id="CAD8145668.1"/>
    </source>
</evidence>
<organism evidence="1 2">
    <name type="scientific">Paramecium octaurelia</name>
    <dbReference type="NCBI Taxonomy" id="43137"/>
    <lineage>
        <taxon>Eukaryota</taxon>
        <taxon>Sar</taxon>
        <taxon>Alveolata</taxon>
        <taxon>Ciliophora</taxon>
        <taxon>Intramacronucleata</taxon>
        <taxon>Oligohymenophorea</taxon>
        <taxon>Peniculida</taxon>
        <taxon>Parameciidae</taxon>
        <taxon>Paramecium</taxon>
    </lineage>
</organism>
<dbReference type="AlphaFoldDB" id="A0A8S1T1T4"/>
<gene>
    <name evidence="1" type="ORF">POCTA_138.1.T0170346</name>
</gene>
<comment type="caution">
    <text evidence="1">The sequence shown here is derived from an EMBL/GenBank/DDBJ whole genome shotgun (WGS) entry which is preliminary data.</text>
</comment>
<proteinExistence type="predicted"/>
<dbReference type="EMBL" id="CAJJDP010000017">
    <property type="protein sequence ID" value="CAD8145668.1"/>
    <property type="molecule type" value="Genomic_DNA"/>
</dbReference>
<dbReference type="Proteomes" id="UP000683925">
    <property type="component" value="Unassembled WGS sequence"/>
</dbReference>
<protein>
    <submittedName>
        <fullName evidence="1">Uncharacterized protein</fullName>
    </submittedName>
</protein>